<protein>
    <submittedName>
        <fullName evidence="1">Uncharacterized protein</fullName>
    </submittedName>
</protein>
<organism evidence="1 2">
    <name type="scientific">Kipferlia bialata</name>
    <dbReference type="NCBI Taxonomy" id="797122"/>
    <lineage>
        <taxon>Eukaryota</taxon>
        <taxon>Metamonada</taxon>
        <taxon>Carpediemonas-like organisms</taxon>
        <taxon>Kipferlia</taxon>
    </lineage>
</organism>
<dbReference type="EMBL" id="BDIP01005645">
    <property type="protein sequence ID" value="GIQ89990.1"/>
    <property type="molecule type" value="Genomic_DNA"/>
</dbReference>
<proteinExistence type="predicted"/>
<evidence type="ECO:0000313" key="1">
    <source>
        <dbReference type="EMBL" id="GIQ89990.1"/>
    </source>
</evidence>
<comment type="caution">
    <text evidence="1">The sequence shown here is derived from an EMBL/GenBank/DDBJ whole genome shotgun (WGS) entry which is preliminary data.</text>
</comment>
<feature type="non-terminal residue" evidence="1">
    <location>
        <position position="1"/>
    </location>
</feature>
<dbReference type="AlphaFoldDB" id="A0A9K3D7U1"/>
<sequence length="30" mass="3376">DRTDIPELLSEDAIREKVDSGVDLNGYMHS</sequence>
<keyword evidence="2" id="KW-1185">Reference proteome</keyword>
<gene>
    <name evidence="1" type="ORF">KIPB_012619</name>
</gene>
<reference evidence="1 2" key="1">
    <citation type="journal article" date="2018" name="PLoS ONE">
        <title>The draft genome of Kipferlia bialata reveals reductive genome evolution in fornicate parasites.</title>
        <authorList>
            <person name="Tanifuji G."/>
            <person name="Takabayashi S."/>
            <person name="Kume K."/>
            <person name="Takagi M."/>
            <person name="Nakayama T."/>
            <person name="Kamikawa R."/>
            <person name="Inagaki Y."/>
            <person name="Hashimoto T."/>
        </authorList>
    </citation>
    <scope>NUCLEOTIDE SEQUENCE [LARGE SCALE GENOMIC DNA]</scope>
    <source>
        <strain evidence="1">NY0173</strain>
    </source>
</reference>
<accession>A0A9K3D7U1</accession>
<evidence type="ECO:0000313" key="2">
    <source>
        <dbReference type="Proteomes" id="UP000265618"/>
    </source>
</evidence>
<name>A0A9K3D7U1_9EUKA</name>
<dbReference type="Proteomes" id="UP000265618">
    <property type="component" value="Unassembled WGS sequence"/>
</dbReference>